<dbReference type="InterPro" id="IPR036291">
    <property type="entry name" value="NAD(P)-bd_dom_sf"/>
</dbReference>
<dbReference type="Gene3D" id="3.40.50.261">
    <property type="entry name" value="Succinyl-CoA synthetase domains"/>
    <property type="match status" value="1"/>
</dbReference>
<dbReference type="GO" id="GO:0000166">
    <property type="term" value="F:nucleotide binding"/>
    <property type="evidence" value="ECO:0007669"/>
    <property type="project" value="UniProtKB-KW"/>
</dbReference>
<dbReference type="PROSITE" id="PS01216">
    <property type="entry name" value="SUCCINYL_COA_LIG_1"/>
    <property type="match status" value="1"/>
</dbReference>
<gene>
    <name evidence="5 10" type="primary">sucD</name>
    <name evidence="10" type="ORF">ENU74_04595</name>
</gene>
<dbReference type="UniPathway" id="UPA00223">
    <property type="reaction ID" value="UER00999"/>
</dbReference>
<dbReference type="SMART" id="SM00881">
    <property type="entry name" value="CoA_binding"/>
    <property type="match status" value="1"/>
</dbReference>
<evidence type="ECO:0000256" key="7">
    <source>
        <dbReference type="RuleBase" id="RU000677"/>
    </source>
</evidence>
<evidence type="ECO:0000256" key="2">
    <source>
        <dbReference type="ARBA" id="ARBA00022598"/>
    </source>
</evidence>
<dbReference type="SUPFAM" id="SSF51735">
    <property type="entry name" value="NAD(P)-binding Rossmann-fold domains"/>
    <property type="match status" value="1"/>
</dbReference>
<dbReference type="InterPro" id="IPR003781">
    <property type="entry name" value="CoA-bd"/>
</dbReference>
<comment type="catalytic activity">
    <reaction evidence="5 8">
        <text>succinate + ATP + CoA = succinyl-CoA + ADP + phosphate</text>
        <dbReference type="Rhea" id="RHEA:17661"/>
        <dbReference type="ChEBI" id="CHEBI:30031"/>
        <dbReference type="ChEBI" id="CHEBI:30616"/>
        <dbReference type="ChEBI" id="CHEBI:43474"/>
        <dbReference type="ChEBI" id="CHEBI:57287"/>
        <dbReference type="ChEBI" id="CHEBI:57292"/>
        <dbReference type="ChEBI" id="CHEBI:456216"/>
        <dbReference type="EC" id="6.2.1.5"/>
    </reaction>
</comment>
<feature type="active site" description="Tele-phosphohistidine intermediate" evidence="5 6">
    <location>
        <position position="252"/>
    </location>
</feature>
<accession>A0A7V3ZVB1</accession>
<evidence type="ECO:0000256" key="5">
    <source>
        <dbReference type="HAMAP-Rule" id="MF_01988"/>
    </source>
</evidence>
<feature type="binding site" evidence="5">
    <location>
        <begin position="17"/>
        <end position="20"/>
    </location>
    <ligand>
        <name>CoA</name>
        <dbReference type="ChEBI" id="CHEBI:57287"/>
    </ligand>
</feature>
<dbReference type="InterPro" id="IPR005810">
    <property type="entry name" value="CoA_lig_alpha"/>
</dbReference>
<dbReference type="PRINTS" id="PR01798">
    <property type="entry name" value="SCOASYNTHASE"/>
</dbReference>
<feature type="binding site" evidence="5">
    <location>
        <position position="43"/>
    </location>
    <ligand>
        <name>CoA</name>
        <dbReference type="ChEBI" id="CHEBI:57287"/>
    </ligand>
</feature>
<comment type="pathway">
    <text evidence="5 8">Carbohydrate metabolism; tricarboxylic acid cycle; succinate from succinyl-CoA (ligase route): step 1/1.</text>
</comment>
<dbReference type="Pfam" id="PF02629">
    <property type="entry name" value="CoA_binding"/>
    <property type="match status" value="1"/>
</dbReference>
<dbReference type="EC" id="6.2.1.5" evidence="5"/>
<organism evidence="10">
    <name type="scientific">candidate division WOR-3 bacterium</name>
    <dbReference type="NCBI Taxonomy" id="2052148"/>
    <lineage>
        <taxon>Bacteria</taxon>
        <taxon>Bacteria division WOR-3</taxon>
    </lineage>
</organism>
<dbReference type="Pfam" id="PF00549">
    <property type="entry name" value="Ligase_CoA"/>
    <property type="match status" value="1"/>
</dbReference>
<keyword evidence="1 5" id="KW-0816">Tricarboxylic acid cycle</keyword>
<dbReference type="InterPro" id="IPR033847">
    <property type="entry name" value="Citrt_syn/SCS-alpha_CS"/>
</dbReference>
<dbReference type="FunFam" id="3.40.50.261:FF:000006">
    <property type="entry name" value="Succinate--CoA ligase [ADP-forming] subunit alpha"/>
    <property type="match status" value="1"/>
</dbReference>
<dbReference type="GO" id="GO:0006099">
    <property type="term" value="P:tricarboxylic acid cycle"/>
    <property type="evidence" value="ECO:0007669"/>
    <property type="project" value="UniProtKB-UniRule"/>
</dbReference>
<dbReference type="HAMAP" id="MF_01988">
    <property type="entry name" value="Succ_CoA_alpha"/>
    <property type="match status" value="1"/>
</dbReference>
<dbReference type="NCBIfam" id="TIGR01019">
    <property type="entry name" value="sucCoAalpha"/>
    <property type="match status" value="1"/>
</dbReference>
<dbReference type="GO" id="GO:0004775">
    <property type="term" value="F:succinate-CoA ligase (ADP-forming) activity"/>
    <property type="evidence" value="ECO:0007669"/>
    <property type="project" value="UniProtKB-UniRule"/>
</dbReference>
<dbReference type="EMBL" id="DTDR01000120">
    <property type="protein sequence ID" value="HGK63851.1"/>
    <property type="molecule type" value="Genomic_DNA"/>
</dbReference>
<dbReference type="GO" id="GO:0009361">
    <property type="term" value="C:succinate-CoA ligase complex (ADP-forming)"/>
    <property type="evidence" value="ECO:0007669"/>
    <property type="project" value="TreeGrafter"/>
</dbReference>
<dbReference type="PROSITE" id="PS00399">
    <property type="entry name" value="SUCCINYL_COA_LIG_2"/>
    <property type="match status" value="1"/>
</dbReference>
<comment type="caution">
    <text evidence="10">The sequence shown here is derived from an EMBL/GenBank/DDBJ whole genome shotgun (WGS) entry which is preliminary data.</text>
</comment>
<evidence type="ECO:0000256" key="4">
    <source>
        <dbReference type="ARBA" id="ARBA00060724"/>
    </source>
</evidence>
<evidence type="ECO:0000256" key="8">
    <source>
        <dbReference type="RuleBase" id="RU000699"/>
    </source>
</evidence>
<evidence type="ECO:0000256" key="6">
    <source>
        <dbReference type="PIRSR" id="PIRSR001553-1"/>
    </source>
</evidence>
<evidence type="ECO:0000256" key="3">
    <source>
        <dbReference type="ARBA" id="ARBA00022741"/>
    </source>
</evidence>
<dbReference type="PANTHER" id="PTHR11117">
    <property type="entry name" value="SUCCINYL-COA LIGASE SUBUNIT ALPHA"/>
    <property type="match status" value="1"/>
</dbReference>
<comment type="similarity">
    <text evidence="4 5 7">Belongs to the succinate/malate CoA ligase alpha subunit family.</text>
</comment>
<dbReference type="FunFam" id="3.40.50.720:FF:000277">
    <property type="entry name" value="Succinate--CoA ligase [ADP-forming] subunit alpha"/>
    <property type="match status" value="1"/>
</dbReference>
<comment type="function">
    <text evidence="5 8">Succinyl-CoA synthetase functions in the citric acid cycle (TCA), coupling the hydrolysis of succinyl-CoA to the synthesis of either ATP or GTP and thus represents the only step of substrate-level phosphorylation in the TCA. The alpha subunit of the enzyme binds the substrates coenzyme A and phosphate, while succinate binding and nucleotide specificity is provided by the beta subunit.</text>
</comment>
<keyword evidence="2 5" id="KW-0436">Ligase</keyword>
<dbReference type="InterPro" id="IPR016102">
    <property type="entry name" value="Succinyl-CoA_synth-like"/>
</dbReference>
<dbReference type="PANTHER" id="PTHR11117:SF2">
    <property type="entry name" value="SUCCINATE--COA LIGASE [ADP_GDP-FORMING] SUBUNIT ALPHA, MITOCHONDRIAL"/>
    <property type="match status" value="1"/>
</dbReference>
<feature type="binding site" evidence="5">
    <location>
        <position position="164"/>
    </location>
    <ligand>
        <name>substrate</name>
        <note>ligand shared with subunit beta</note>
    </ligand>
</feature>
<feature type="binding site" evidence="5">
    <location>
        <begin position="101"/>
        <end position="103"/>
    </location>
    <ligand>
        <name>CoA</name>
        <dbReference type="ChEBI" id="CHEBI:57287"/>
    </ligand>
</feature>
<dbReference type="AlphaFoldDB" id="A0A7V3ZVB1"/>
<reference evidence="10" key="1">
    <citation type="journal article" date="2020" name="mSystems">
        <title>Genome- and Community-Level Interaction Insights into Carbon Utilization and Element Cycling Functions of Hydrothermarchaeota in Hydrothermal Sediment.</title>
        <authorList>
            <person name="Zhou Z."/>
            <person name="Liu Y."/>
            <person name="Xu W."/>
            <person name="Pan J."/>
            <person name="Luo Z.H."/>
            <person name="Li M."/>
        </authorList>
    </citation>
    <scope>NUCLEOTIDE SEQUENCE [LARGE SCALE GENOMIC DNA]</scope>
    <source>
        <strain evidence="10">SpSt-697</strain>
    </source>
</reference>
<comment type="subunit">
    <text evidence="5 8">Heterotetramer of two alpha and two beta subunits.</text>
</comment>
<sequence length="294" mass="32047">MSILINKDTKVLVQGITGRDGQFHTQRMISFGTKILAGVTPGKGGQKIEFAGNVTIPVFNSISEAKKYFEFDASVIFVPAAFATDAIYEAIDEEIPLIVVITEGIPVHDMLKINAYLKDKKTKLLGPNCPGILVPEEAKIGIIPHEYFKRGVIGVVSRSGTLTYEISYHISQTKYGLSTIVGIGGDPIKGMDFIDILKLFNKDEETKCIVIIGEIGGMDEEEAAKFVKKNVKKPVFGFIAGKTAPPEKRMGHAGAIIEQGKGTAQSKIEAFFSAGIEVFEEPQEIIELLEKINI</sequence>
<dbReference type="PIRSF" id="PIRSF001553">
    <property type="entry name" value="SucCS_alpha"/>
    <property type="match status" value="1"/>
</dbReference>
<dbReference type="Gene3D" id="3.40.50.720">
    <property type="entry name" value="NAD(P)-binding Rossmann-like Domain"/>
    <property type="match status" value="1"/>
</dbReference>
<name>A0A7V3ZVB1_UNCW3</name>
<protein>
    <recommendedName>
        <fullName evidence="5">Succinate--CoA ligase [ADP-forming] subunit alpha</fullName>
        <ecNumber evidence="5">6.2.1.5</ecNumber>
    </recommendedName>
    <alternativeName>
        <fullName evidence="5">Succinyl-CoA synthetase subunit alpha</fullName>
        <shortName evidence="5">SCS-alpha</shortName>
    </alternativeName>
</protein>
<dbReference type="InterPro" id="IPR005811">
    <property type="entry name" value="SUCC_ACL_C"/>
</dbReference>
<dbReference type="GO" id="GO:0004776">
    <property type="term" value="F:succinate-CoA ligase (GDP-forming) activity"/>
    <property type="evidence" value="ECO:0007669"/>
    <property type="project" value="TreeGrafter"/>
</dbReference>
<dbReference type="InterPro" id="IPR017440">
    <property type="entry name" value="Cit_synth/succinyl-CoA_lig_AS"/>
</dbReference>
<comment type="catalytic activity">
    <reaction evidence="5">
        <text>GTP + succinate + CoA = succinyl-CoA + GDP + phosphate</text>
        <dbReference type="Rhea" id="RHEA:22120"/>
        <dbReference type="ChEBI" id="CHEBI:30031"/>
        <dbReference type="ChEBI" id="CHEBI:37565"/>
        <dbReference type="ChEBI" id="CHEBI:43474"/>
        <dbReference type="ChEBI" id="CHEBI:57287"/>
        <dbReference type="ChEBI" id="CHEBI:57292"/>
        <dbReference type="ChEBI" id="CHEBI:58189"/>
    </reaction>
</comment>
<dbReference type="NCBIfam" id="NF004230">
    <property type="entry name" value="PRK05678.1"/>
    <property type="match status" value="1"/>
</dbReference>
<evidence type="ECO:0000259" key="9">
    <source>
        <dbReference type="SMART" id="SM00881"/>
    </source>
</evidence>
<feature type="domain" description="CoA-binding" evidence="9">
    <location>
        <begin position="4"/>
        <end position="105"/>
    </location>
</feature>
<evidence type="ECO:0000313" key="10">
    <source>
        <dbReference type="EMBL" id="HGK63851.1"/>
    </source>
</evidence>
<evidence type="ECO:0000256" key="1">
    <source>
        <dbReference type="ARBA" id="ARBA00022532"/>
    </source>
</evidence>
<keyword evidence="3 5" id="KW-0547">Nucleotide-binding</keyword>
<proteinExistence type="inferred from homology"/>
<dbReference type="SUPFAM" id="SSF52210">
    <property type="entry name" value="Succinyl-CoA synthetase domains"/>
    <property type="match status" value="1"/>
</dbReference>